<gene>
    <name evidence="2" type="ORF">PSRA_1228</name>
</gene>
<accession>A0A261EWQ1</accession>
<feature type="region of interest" description="Disordered" evidence="1">
    <location>
        <begin position="1"/>
        <end position="22"/>
    </location>
</feature>
<keyword evidence="3" id="KW-1185">Reference proteome</keyword>
<dbReference type="AlphaFoldDB" id="A0A261EWQ1"/>
<evidence type="ECO:0000313" key="3">
    <source>
        <dbReference type="Proteomes" id="UP000216725"/>
    </source>
</evidence>
<dbReference type="RefSeq" id="WP_158216342.1">
    <property type="nucleotide sequence ID" value="NZ_JBKZBO010000019.1"/>
</dbReference>
<protein>
    <submittedName>
        <fullName evidence="2">Uncharacterized protein</fullName>
    </submittedName>
</protein>
<sequence length="56" mass="6370">MTTNANSFRWDAAGYESNPIPGDTEQAADVLRRYTNLQTYFEDMVTALRGLETNPR</sequence>
<reference evidence="2 3" key="1">
    <citation type="journal article" date="2017" name="BMC Genomics">
        <title>Comparative genomic and phylogenomic analyses of the Bifidobacteriaceae family.</title>
        <authorList>
            <person name="Lugli G.A."/>
            <person name="Milani C."/>
            <person name="Turroni F."/>
            <person name="Duranti S."/>
            <person name="Mancabelli L."/>
            <person name="Mangifesta M."/>
            <person name="Ferrario C."/>
            <person name="Modesto M."/>
            <person name="Mattarelli P."/>
            <person name="Jiri K."/>
            <person name="van Sinderen D."/>
            <person name="Ventura M."/>
        </authorList>
    </citation>
    <scope>NUCLEOTIDE SEQUENCE [LARGE SCALE GENOMIC DNA]</scope>
    <source>
        <strain evidence="2 3">DSM 24742</strain>
    </source>
</reference>
<comment type="caution">
    <text evidence="2">The sequence shown here is derived from an EMBL/GenBank/DDBJ whole genome shotgun (WGS) entry which is preliminary data.</text>
</comment>
<organism evidence="2 3">
    <name type="scientific">Pseudoscardovia radai</name>
    <dbReference type="NCBI Taxonomy" id="987066"/>
    <lineage>
        <taxon>Bacteria</taxon>
        <taxon>Bacillati</taxon>
        <taxon>Actinomycetota</taxon>
        <taxon>Actinomycetes</taxon>
        <taxon>Bifidobacteriales</taxon>
        <taxon>Bifidobacteriaceae</taxon>
        <taxon>Pseudoscardovia</taxon>
    </lineage>
</organism>
<evidence type="ECO:0000313" key="2">
    <source>
        <dbReference type="EMBL" id="OZG51284.1"/>
    </source>
</evidence>
<dbReference type="EMBL" id="MWWR01000009">
    <property type="protein sequence ID" value="OZG51284.1"/>
    <property type="molecule type" value="Genomic_DNA"/>
</dbReference>
<dbReference type="Proteomes" id="UP000216725">
    <property type="component" value="Unassembled WGS sequence"/>
</dbReference>
<proteinExistence type="predicted"/>
<name>A0A261EWQ1_9BIFI</name>
<evidence type="ECO:0000256" key="1">
    <source>
        <dbReference type="SAM" id="MobiDB-lite"/>
    </source>
</evidence>